<sequence>MSSSSQFDGCHWADMVTIILEPAWQAILKSLFPLKITSFRFEKSSWRRNIRVKGLPVGVKDFGLGWLPPELKPEDAKAILNWNACEEAPRVIGLILEEIFAGHAKLEILTLRVRPPFAVLYNNQGDKPRYGHTVVLVTFHDGTTWILDMSGAQFGLPCWMRESVYRRLWQNEKDAELDQRRSMDALYEERKEAAGLYDSLREKVFEDYFLYLWLVEQDTSIHQLVKEAADLWNEELKEKALLKIKALRETLQSSAEGEIRKFRSSL</sequence>
<dbReference type="AlphaFoldDB" id="A0A6A6QB46"/>
<evidence type="ECO:0000313" key="2">
    <source>
        <dbReference type="Proteomes" id="UP000799750"/>
    </source>
</evidence>
<accession>A0A6A6QB46</accession>
<evidence type="ECO:0000313" key="1">
    <source>
        <dbReference type="EMBL" id="KAF2489216.1"/>
    </source>
</evidence>
<keyword evidence="2" id="KW-1185">Reference proteome</keyword>
<protein>
    <submittedName>
        <fullName evidence="1">Uncharacterized protein</fullName>
    </submittedName>
</protein>
<organism evidence="1 2">
    <name type="scientific">Lophium mytilinum</name>
    <dbReference type="NCBI Taxonomy" id="390894"/>
    <lineage>
        <taxon>Eukaryota</taxon>
        <taxon>Fungi</taxon>
        <taxon>Dikarya</taxon>
        <taxon>Ascomycota</taxon>
        <taxon>Pezizomycotina</taxon>
        <taxon>Dothideomycetes</taxon>
        <taxon>Pleosporomycetidae</taxon>
        <taxon>Mytilinidiales</taxon>
        <taxon>Mytilinidiaceae</taxon>
        <taxon>Lophium</taxon>
    </lineage>
</organism>
<dbReference type="OrthoDB" id="10341665at2759"/>
<name>A0A6A6QB46_9PEZI</name>
<dbReference type="EMBL" id="MU004199">
    <property type="protein sequence ID" value="KAF2489216.1"/>
    <property type="molecule type" value="Genomic_DNA"/>
</dbReference>
<reference evidence="1" key="1">
    <citation type="journal article" date="2020" name="Stud. Mycol.">
        <title>101 Dothideomycetes genomes: a test case for predicting lifestyles and emergence of pathogens.</title>
        <authorList>
            <person name="Haridas S."/>
            <person name="Albert R."/>
            <person name="Binder M."/>
            <person name="Bloem J."/>
            <person name="Labutti K."/>
            <person name="Salamov A."/>
            <person name="Andreopoulos B."/>
            <person name="Baker S."/>
            <person name="Barry K."/>
            <person name="Bills G."/>
            <person name="Bluhm B."/>
            <person name="Cannon C."/>
            <person name="Castanera R."/>
            <person name="Culley D."/>
            <person name="Daum C."/>
            <person name="Ezra D."/>
            <person name="Gonzalez J."/>
            <person name="Henrissat B."/>
            <person name="Kuo A."/>
            <person name="Liang C."/>
            <person name="Lipzen A."/>
            <person name="Lutzoni F."/>
            <person name="Magnuson J."/>
            <person name="Mondo S."/>
            <person name="Nolan M."/>
            <person name="Ohm R."/>
            <person name="Pangilinan J."/>
            <person name="Park H.-J."/>
            <person name="Ramirez L."/>
            <person name="Alfaro M."/>
            <person name="Sun H."/>
            <person name="Tritt A."/>
            <person name="Yoshinaga Y."/>
            <person name="Zwiers L.-H."/>
            <person name="Turgeon B."/>
            <person name="Goodwin S."/>
            <person name="Spatafora J."/>
            <person name="Crous P."/>
            <person name="Grigoriev I."/>
        </authorList>
    </citation>
    <scope>NUCLEOTIDE SEQUENCE</scope>
    <source>
        <strain evidence="1">CBS 269.34</strain>
    </source>
</reference>
<gene>
    <name evidence="1" type="ORF">BU16DRAFT_544622</name>
</gene>
<dbReference type="Proteomes" id="UP000799750">
    <property type="component" value="Unassembled WGS sequence"/>
</dbReference>
<proteinExistence type="predicted"/>